<dbReference type="Proteomes" id="UP001364224">
    <property type="component" value="Unassembled WGS sequence"/>
</dbReference>
<gene>
    <name evidence="2" type="ORF">V1286_002826</name>
</gene>
<sequence>MRAGGPLEDMPLLLSADDFENSLDAVREAAAGPIKGVFGPDSLTWRVDREAAIFLGAGRALLLQLAHPWVAAAISEHSKTFADPVGRFHRTFNITFTMVFGTLDQALAASRRLYRRHTAITGTLPQATGRFEAGSAYHANEVSALRWVHATLVETALQTHDLVLPALTNSEREQYWAEAKLYAALFGLRAADLPADWTSFAAYTEAMSHSDILAVSPAARDIAEQIFSGSATGLRVPRWYRALTAHLLPERLAREFGFEFGEREARSMKAALTWIRRIYPRLPMRLRAVGPYQEALARLQGDKQPDLAVRWLNRLWIGRPMME</sequence>
<dbReference type="EMBL" id="JAZHRV010000001">
    <property type="protein sequence ID" value="MEH2555297.1"/>
    <property type="molecule type" value="Genomic_DNA"/>
</dbReference>
<proteinExistence type="predicted"/>
<protein>
    <submittedName>
        <fullName evidence="2">Uncharacterized protein (DUF2236 family)</fullName>
    </submittedName>
</protein>
<comment type="caution">
    <text evidence="2">The sequence shown here is derived from an EMBL/GenBank/DDBJ whole genome shotgun (WGS) entry which is preliminary data.</text>
</comment>
<dbReference type="Pfam" id="PF09995">
    <property type="entry name" value="MPAB_Lcp_cat"/>
    <property type="match status" value="1"/>
</dbReference>
<keyword evidence="3" id="KW-1185">Reference proteome</keyword>
<evidence type="ECO:0000313" key="3">
    <source>
        <dbReference type="Proteomes" id="UP001364224"/>
    </source>
</evidence>
<feature type="domain" description="ER-bound oxygenase mpaB/mpaB'/Rubber oxygenase catalytic" evidence="1">
    <location>
        <begin position="45"/>
        <end position="277"/>
    </location>
</feature>
<dbReference type="InterPro" id="IPR018713">
    <property type="entry name" value="MPAB/Lcp_cat_dom"/>
</dbReference>
<dbReference type="PANTHER" id="PTHR36151">
    <property type="entry name" value="BLR2777 PROTEIN"/>
    <property type="match status" value="1"/>
</dbReference>
<dbReference type="PANTHER" id="PTHR36151:SF3">
    <property type="entry name" value="ER-BOUND OXYGENASE MPAB_MPAB'_RUBBER OXYGENASE CATALYTIC DOMAIN-CONTAINING PROTEIN"/>
    <property type="match status" value="1"/>
</dbReference>
<reference evidence="2 3" key="1">
    <citation type="submission" date="2024-02" db="EMBL/GenBank/DDBJ databases">
        <title>Adaptive strategies in a cosmopolitan and abundant soil bacterium.</title>
        <authorList>
            <person name="Carini P."/>
        </authorList>
    </citation>
    <scope>NUCLEOTIDE SEQUENCE [LARGE SCALE GENOMIC DNA]</scope>
    <source>
        <strain evidence="2 3">AZCC 1608</strain>
    </source>
</reference>
<name>A0ABU8B9R7_9BRAD</name>
<evidence type="ECO:0000259" key="1">
    <source>
        <dbReference type="Pfam" id="PF09995"/>
    </source>
</evidence>
<organism evidence="2 3">
    <name type="scientific">Bradyrhizobium algeriense</name>
    <dbReference type="NCBI Taxonomy" id="634784"/>
    <lineage>
        <taxon>Bacteria</taxon>
        <taxon>Pseudomonadati</taxon>
        <taxon>Pseudomonadota</taxon>
        <taxon>Alphaproteobacteria</taxon>
        <taxon>Hyphomicrobiales</taxon>
        <taxon>Nitrobacteraceae</taxon>
        <taxon>Bradyrhizobium</taxon>
    </lineage>
</organism>
<accession>A0ABU8B9R7</accession>
<evidence type="ECO:0000313" key="2">
    <source>
        <dbReference type="EMBL" id="MEH2555297.1"/>
    </source>
</evidence>